<dbReference type="SUPFAM" id="SSF53649">
    <property type="entry name" value="Alkaline phosphatase-like"/>
    <property type="match status" value="1"/>
</dbReference>
<name>A0A0E4C7P5_9FIRM</name>
<organism evidence="1 3">
    <name type="scientific">Syntrophomonas zehnderi OL-4</name>
    <dbReference type="NCBI Taxonomy" id="690567"/>
    <lineage>
        <taxon>Bacteria</taxon>
        <taxon>Bacillati</taxon>
        <taxon>Bacillota</taxon>
        <taxon>Clostridia</taxon>
        <taxon>Eubacteriales</taxon>
        <taxon>Syntrophomonadaceae</taxon>
        <taxon>Syntrophomonas</taxon>
    </lineage>
</organism>
<dbReference type="OrthoDB" id="9769734at2"/>
<evidence type="ECO:0000313" key="3">
    <source>
        <dbReference type="Proteomes" id="UP000045545"/>
    </source>
</evidence>
<dbReference type="Proteomes" id="UP000045545">
    <property type="component" value="Unassembled WGS sequence"/>
</dbReference>
<dbReference type="InterPro" id="IPR017850">
    <property type="entry name" value="Alkaline_phosphatase_core_sf"/>
</dbReference>
<evidence type="ECO:0000313" key="1">
    <source>
        <dbReference type="EMBL" id="CFX06443.1"/>
    </source>
</evidence>
<sequence length="520" mass="59871">MMKKWFDILLDKAKRSYSQLMVVNDPDQLGSDPLLLDLLKQDFAVVSFQGELSLRQFIRQHQNRQILILLQKEAACLPFDVEQNADLISWTLTDIFPRLDSKALRMFEMDGYQSIYEAYQESADTLGIQDEQQTLFLIREWIAMGKVLVREKDYAGIANVKTPKKTEEVLDKDSSTYNYARLVKDIRKLLEQDKKDWQLIARSWGDLESLHPAEMLEADSYFALDHEISQLFHEYIIQEYDQLFFASYINGPVTINQTMRYLSTLENERIALLCFDGMGFPEWVGLKSYMRANQCGDFRENATFAIIPTLTSSSRNSLFSGEVFLDNMGSESSGFNKAVDNFFLHGKSKTKRLFVNTDGKWDRDYLNYDVLGIVFDIIDNVGHKSILFSRSKKNMHHQLQELYGQTQIALTISTLLKEGYRVFLTADHGSIWCSGNGVKADKYLVEERALRALIYPNLKLAEEFARKHDLVIMQNQRILGEKVLILPPGREMFNPADKLGISHGAIHIEEVVIPFVEVLS</sequence>
<dbReference type="AlphaFoldDB" id="A0A0E4C7P5"/>
<keyword evidence="3" id="KW-1185">Reference proteome</keyword>
<dbReference type="STRING" id="690567.1030"/>
<reference evidence="1 3" key="1">
    <citation type="submission" date="2015-03" db="EMBL/GenBank/DDBJ databases">
        <authorList>
            <person name="Strepis Nikolaos"/>
        </authorList>
    </citation>
    <scope>NUCLEOTIDE SEQUENCE [LARGE SCALE GENOMIC DNA]</scope>
    <source>
        <strain evidence="1 3">OL-4</strain>
    </source>
</reference>
<dbReference type="EMBL" id="CGIH01000004">
    <property type="protein sequence ID" value="CFX06443.1"/>
    <property type="molecule type" value="Genomic_DNA"/>
</dbReference>
<protein>
    <submittedName>
        <fullName evidence="1">PglZ domain</fullName>
    </submittedName>
</protein>
<evidence type="ECO:0000313" key="2">
    <source>
        <dbReference type="EMBL" id="CFX33277.1"/>
    </source>
</evidence>
<dbReference type="Pfam" id="PF08665">
    <property type="entry name" value="PglZ"/>
    <property type="match status" value="1"/>
</dbReference>
<dbReference type="EMBL" id="CGIH01000018">
    <property type="protein sequence ID" value="CFX33277.1"/>
    <property type="molecule type" value="Genomic_DNA"/>
</dbReference>
<gene>
    <name evidence="2" type="ORF">1030</name>
    <name evidence="1" type="ORF">361</name>
</gene>
<accession>A0A0E4C7P5</accession>
<proteinExistence type="predicted"/>
<dbReference type="RefSeq" id="WP_084691428.1">
    <property type="nucleotide sequence ID" value="NZ_CGIH01000004.1"/>
</dbReference>